<evidence type="ECO:0000313" key="3">
    <source>
        <dbReference type="Proteomes" id="UP000789901"/>
    </source>
</evidence>
<keyword evidence="3" id="KW-1185">Reference proteome</keyword>
<protein>
    <submittedName>
        <fullName evidence="2">29689_t:CDS:1</fullName>
    </submittedName>
</protein>
<gene>
    <name evidence="2" type="ORF">GMARGA_LOCUS13770</name>
</gene>
<reference evidence="2 3" key="1">
    <citation type="submission" date="2021-06" db="EMBL/GenBank/DDBJ databases">
        <authorList>
            <person name="Kallberg Y."/>
            <person name="Tangrot J."/>
            <person name="Rosling A."/>
        </authorList>
    </citation>
    <scope>NUCLEOTIDE SEQUENCE [LARGE SCALE GENOMIC DNA]</scope>
    <source>
        <strain evidence="2 3">120-4 pot B 10/14</strain>
    </source>
</reference>
<evidence type="ECO:0000256" key="1">
    <source>
        <dbReference type="SAM" id="MobiDB-lite"/>
    </source>
</evidence>
<name>A0ABN7V306_GIGMA</name>
<dbReference type="Proteomes" id="UP000789901">
    <property type="component" value="Unassembled WGS sequence"/>
</dbReference>
<evidence type="ECO:0000313" key="2">
    <source>
        <dbReference type="EMBL" id="CAG8724084.1"/>
    </source>
</evidence>
<feature type="region of interest" description="Disordered" evidence="1">
    <location>
        <begin position="27"/>
        <end position="58"/>
    </location>
</feature>
<accession>A0ABN7V306</accession>
<comment type="caution">
    <text evidence="2">The sequence shown here is derived from an EMBL/GenBank/DDBJ whole genome shotgun (WGS) entry which is preliminary data.</text>
</comment>
<dbReference type="EMBL" id="CAJVQB010008867">
    <property type="protein sequence ID" value="CAG8724084.1"/>
    <property type="molecule type" value="Genomic_DNA"/>
</dbReference>
<proteinExistence type="predicted"/>
<sequence>MDDIDRTCAIGHYYEKENAVDVEKDKINSSNNSNERNNFKFGHGKGVGVTKEEKMAFE</sequence>
<organism evidence="2 3">
    <name type="scientific">Gigaspora margarita</name>
    <dbReference type="NCBI Taxonomy" id="4874"/>
    <lineage>
        <taxon>Eukaryota</taxon>
        <taxon>Fungi</taxon>
        <taxon>Fungi incertae sedis</taxon>
        <taxon>Mucoromycota</taxon>
        <taxon>Glomeromycotina</taxon>
        <taxon>Glomeromycetes</taxon>
        <taxon>Diversisporales</taxon>
        <taxon>Gigasporaceae</taxon>
        <taxon>Gigaspora</taxon>
    </lineage>
</organism>